<dbReference type="Proteomes" id="UP000016930">
    <property type="component" value="Unassembled WGS sequence"/>
</dbReference>
<dbReference type="AlphaFoldDB" id="M2QJ86"/>
<dbReference type="OrthoDB" id="10616735at2759"/>
<organism evidence="1 2">
    <name type="scientific">Ceriporiopsis subvermispora (strain B)</name>
    <name type="common">White-rot fungus</name>
    <name type="synonym">Gelatoporia subvermispora</name>
    <dbReference type="NCBI Taxonomy" id="914234"/>
    <lineage>
        <taxon>Eukaryota</taxon>
        <taxon>Fungi</taxon>
        <taxon>Dikarya</taxon>
        <taxon>Basidiomycota</taxon>
        <taxon>Agaricomycotina</taxon>
        <taxon>Agaricomycetes</taxon>
        <taxon>Polyporales</taxon>
        <taxon>Gelatoporiaceae</taxon>
        <taxon>Gelatoporia</taxon>
    </lineage>
</organism>
<protein>
    <submittedName>
        <fullName evidence="1">Uncharacterized protein</fullName>
    </submittedName>
</protein>
<gene>
    <name evidence="1" type="ORF">CERSUDRAFT_118818</name>
</gene>
<reference evidence="1 2" key="1">
    <citation type="journal article" date="2012" name="Proc. Natl. Acad. Sci. U.S.A.">
        <title>Comparative genomics of Ceriporiopsis subvermispora and Phanerochaete chrysosporium provide insight into selective ligninolysis.</title>
        <authorList>
            <person name="Fernandez-Fueyo E."/>
            <person name="Ruiz-Duenas F.J."/>
            <person name="Ferreira P."/>
            <person name="Floudas D."/>
            <person name="Hibbett D.S."/>
            <person name="Canessa P."/>
            <person name="Larrondo L.F."/>
            <person name="James T.Y."/>
            <person name="Seelenfreund D."/>
            <person name="Lobos S."/>
            <person name="Polanco R."/>
            <person name="Tello M."/>
            <person name="Honda Y."/>
            <person name="Watanabe T."/>
            <person name="Watanabe T."/>
            <person name="Ryu J.S."/>
            <person name="Kubicek C.P."/>
            <person name="Schmoll M."/>
            <person name="Gaskell J."/>
            <person name="Hammel K.E."/>
            <person name="St John F.J."/>
            <person name="Vanden Wymelenberg A."/>
            <person name="Sabat G."/>
            <person name="Splinter BonDurant S."/>
            <person name="Syed K."/>
            <person name="Yadav J.S."/>
            <person name="Doddapaneni H."/>
            <person name="Subramanian V."/>
            <person name="Lavin J.L."/>
            <person name="Oguiza J.A."/>
            <person name="Perez G."/>
            <person name="Pisabarro A.G."/>
            <person name="Ramirez L."/>
            <person name="Santoyo F."/>
            <person name="Master E."/>
            <person name="Coutinho P.M."/>
            <person name="Henrissat B."/>
            <person name="Lombard V."/>
            <person name="Magnuson J.K."/>
            <person name="Kuees U."/>
            <person name="Hori C."/>
            <person name="Igarashi K."/>
            <person name="Samejima M."/>
            <person name="Held B.W."/>
            <person name="Barry K.W."/>
            <person name="LaButti K.M."/>
            <person name="Lapidus A."/>
            <person name="Lindquist E.A."/>
            <person name="Lucas S.M."/>
            <person name="Riley R."/>
            <person name="Salamov A.A."/>
            <person name="Hoffmeister D."/>
            <person name="Schwenk D."/>
            <person name="Hadar Y."/>
            <person name="Yarden O."/>
            <person name="de Vries R.P."/>
            <person name="Wiebenga A."/>
            <person name="Stenlid J."/>
            <person name="Eastwood D."/>
            <person name="Grigoriev I.V."/>
            <person name="Berka R.M."/>
            <person name="Blanchette R.A."/>
            <person name="Kersten P."/>
            <person name="Martinez A.T."/>
            <person name="Vicuna R."/>
            <person name="Cullen D."/>
        </authorList>
    </citation>
    <scope>NUCLEOTIDE SEQUENCE [LARGE SCALE GENOMIC DNA]</scope>
    <source>
        <strain evidence="1 2">B</strain>
    </source>
</reference>
<keyword evidence="2" id="KW-1185">Reference proteome</keyword>
<accession>M2QJ86</accession>
<name>M2QJ86_CERS8</name>
<dbReference type="EMBL" id="KB445812">
    <property type="protein sequence ID" value="EMD32185.1"/>
    <property type="molecule type" value="Genomic_DNA"/>
</dbReference>
<proteinExistence type="predicted"/>
<evidence type="ECO:0000313" key="2">
    <source>
        <dbReference type="Proteomes" id="UP000016930"/>
    </source>
</evidence>
<sequence>MLQQSLVEDNQRSFEVMFLDGPARGKTLAVDHRYPLSGAAARYLVEKGCCVYQFWQVMPARGEGTESRPWNWELEHPQLRLVWCQRTLKELEHSLRHAAGRCQCYLVRTM</sequence>
<dbReference type="HOGENOM" id="CLU_2170766_0_0_1"/>
<evidence type="ECO:0000313" key="1">
    <source>
        <dbReference type="EMBL" id="EMD32185.1"/>
    </source>
</evidence>